<evidence type="ECO:0000313" key="2">
    <source>
        <dbReference type="EMBL" id="GAA4444359.1"/>
    </source>
</evidence>
<keyword evidence="3" id="KW-1185">Reference proteome</keyword>
<evidence type="ECO:0000313" key="3">
    <source>
        <dbReference type="Proteomes" id="UP001500840"/>
    </source>
</evidence>
<dbReference type="Proteomes" id="UP001500840">
    <property type="component" value="Unassembled WGS sequence"/>
</dbReference>
<dbReference type="InterPro" id="IPR011044">
    <property type="entry name" value="Quino_amine_DH_bsu"/>
</dbReference>
<accession>A0ABP8M6K9</accession>
<feature type="signal peptide" evidence="1">
    <location>
        <begin position="1"/>
        <end position="30"/>
    </location>
</feature>
<feature type="chain" id="PRO_5045159920" description="WD domain, G-beta repeat" evidence="1">
    <location>
        <begin position="31"/>
        <end position="663"/>
    </location>
</feature>
<dbReference type="InterPro" id="IPR015943">
    <property type="entry name" value="WD40/YVTN_repeat-like_dom_sf"/>
</dbReference>
<keyword evidence="1" id="KW-0732">Signal</keyword>
<gene>
    <name evidence="2" type="ORF">GCM10023156_02590</name>
</gene>
<organism evidence="2 3">
    <name type="scientific">Novipirellula rosea</name>
    <dbReference type="NCBI Taxonomy" id="1031540"/>
    <lineage>
        <taxon>Bacteria</taxon>
        <taxon>Pseudomonadati</taxon>
        <taxon>Planctomycetota</taxon>
        <taxon>Planctomycetia</taxon>
        <taxon>Pirellulales</taxon>
        <taxon>Pirellulaceae</taxon>
        <taxon>Novipirellula</taxon>
    </lineage>
</organism>
<proteinExistence type="predicted"/>
<dbReference type="SUPFAM" id="SSF50969">
    <property type="entry name" value="YVTN repeat-like/Quinoprotein amine dehydrogenase"/>
    <property type="match status" value="1"/>
</dbReference>
<reference evidence="3" key="1">
    <citation type="journal article" date="2019" name="Int. J. Syst. Evol. Microbiol.">
        <title>The Global Catalogue of Microorganisms (GCM) 10K type strain sequencing project: providing services to taxonomists for standard genome sequencing and annotation.</title>
        <authorList>
            <consortium name="The Broad Institute Genomics Platform"/>
            <consortium name="The Broad Institute Genome Sequencing Center for Infectious Disease"/>
            <person name="Wu L."/>
            <person name="Ma J."/>
        </authorList>
    </citation>
    <scope>NUCLEOTIDE SEQUENCE [LARGE SCALE GENOMIC DNA]</scope>
    <source>
        <strain evidence="3">JCM 17759</strain>
    </source>
</reference>
<name>A0ABP8M6K9_9BACT</name>
<protein>
    <recommendedName>
        <fullName evidence="4">WD domain, G-beta repeat</fullName>
    </recommendedName>
</protein>
<evidence type="ECO:0000256" key="1">
    <source>
        <dbReference type="SAM" id="SignalP"/>
    </source>
</evidence>
<sequence length="663" mass="72741">MRVLANPGCGHPIAVVVILASILAATTLHADESTVPKLDPRIKMIPLSPLHGIAADGEILSVNQTRFVIIGKTYYGDRQYLTVIKLPTGEVLEKVAIALPIEEIEHATGSQDGSRIAILQGDTIEIRDVVTAGEVKHRIAAEAGKVTSISLSNDGGQLAVGSHQHVTLYDCQTGKRLHQYKINSGKPIVFYSDVDQLGVFSSTGVWLSESNGEPPEFCFATPEGLELRNVCVSKGHCFATLKKIRSVNLAIEIMSGNYQDSTYFAAKFDTQGNMKWQIGTSDDSIAVSHDTVIFRNVDMLMRTTNSAEVTTIGRCEWLDQWKFSAGGEFLVGLVNQENGVQIWNADTWRPHFANAIPYGPSACGIDDNGRVTVTSQSSVCVADLGKPFQRVRDLPDDISPYMGKHWLSGDGRLLAWLTKSDGVKLMDLAEDKEIKIETRSDSKANSVWVNQLGDRVIIRYKSKPTSPGQEAKRGFLEGFFGGSSTVTAPTDLISLPTGKRIAEFNTSDLEIFRHPIFPAERMTYSTRTGISHFSISPTSVNKTGSIRIEHYSQSVSASGAMVVGTHSGKVLWYESPVASPQTLLQTNDDHRLIVGLSPDGKTAFCCEHVMPRRQTLLKVISCPDAKILWEQWLPGEIKKIDVSPRGKYVLLSMFDRWFVVDAG</sequence>
<dbReference type="EMBL" id="BAABGA010000006">
    <property type="protein sequence ID" value="GAA4444359.1"/>
    <property type="molecule type" value="Genomic_DNA"/>
</dbReference>
<dbReference type="SUPFAM" id="SSF50960">
    <property type="entry name" value="TolB, C-terminal domain"/>
    <property type="match status" value="1"/>
</dbReference>
<dbReference type="RefSeq" id="WP_345318667.1">
    <property type="nucleotide sequence ID" value="NZ_BAABGA010000006.1"/>
</dbReference>
<comment type="caution">
    <text evidence="2">The sequence shown here is derived from an EMBL/GenBank/DDBJ whole genome shotgun (WGS) entry which is preliminary data.</text>
</comment>
<dbReference type="Gene3D" id="2.130.10.10">
    <property type="entry name" value="YVTN repeat-like/Quinoprotein amine dehydrogenase"/>
    <property type="match status" value="1"/>
</dbReference>
<evidence type="ECO:0008006" key="4">
    <source>
        <dbReference type="Google" id="ProtNLM"/>
    </source>
</evidence>